<dbReference type="InterPro" id="IPR036291">
    <property type="entry name" value="NAD(P)-bd_dom_sf"/>
</dbReference>
<accession>M7T1J4</accession>
<evidence type="ECO:0000313" key="3">
    <source>
        <dbReference type="Proteomes" id="UP000012174"/>
    </source>
</evidence>
<reference evidence="3" key="1">
    <citation type="journal article" date="2013" name="Genome Announc.">
        <title>Draft genome sequence of the grapevine dieback fungus Eutypa lata UCR-EL1.</title>
        <authorList>
            <person name="Blanco-Ulate B."/>
            <person name="Rolshausen P.E."/>
            <person name="Cantu D."/>
        </authorList>
    </citation>
    <scope>NUCLEOTIDE SEQUENCE [LARGE SCALE GENOMIC DNA]</scope>
    <source>
        <strain evidence="3">UCR-EL1</strain>
    </source>
</reference>
<dbReference type="AlphaFoldDB" id="M7T1J4"/>
<dbReference type="PANTHER" id="PTHR43157:SF31">
    <property type="entry name" value="PHOSPHATIDYLINOSITOL-GLYCAN BIOSYNTHESIS CLASS F PROTEIN"/>
    <property type="match status" value="1"/>
</dbReference>
<dbReference type="OrthoDB" id="542013at2759"/>
<evidence type="ECO:0000256" key="1">
    <source>
        <dbReference type="ARBA" id="ARBA00023002"/>
    </source>
</evidence>
<dbReference type="KEGG" id="ela:UCREL1_2535"/>
<dbReference type="GO" id="GO:0016491">
    <property type="term" value="F:oxidoreductase activity"/>
    <property type="evidence" value="ECO:0007669"/>
    <property type="project" value="UniProtKB-KW"/>
</dbReference>
<gene>
    <name evidence="2" type="ORF">UCREL1_2535</name>
</gene>
<dbReference type="SUPFAM" id="SSF51735">
    <property type="entry name" value="NAD(P)-binding Rossmann-fold domains"/>
    <property type="match status" value="1"/>
</dbReference>
<name>M7T1J4_EUTLA</name>
<keyword evidence="1" id="KW-0560">Oxidoreductase</keyword>
<sequence length="321" mass="35318">MEMVRDQYRHLPLVPTANDCAGGTYIVTGANTGLGFEAAKHLVQLQAKKVIIGVRSLSKGEDAKAKIEAEVGRRGIVDVWQLDLASFQSVNNFAKRVDTLDRVDAIIENAGVAMLQKTMSEGLETSITVNVVSTLLLASLVLPKLQQSAQQFNITPHLVLVGSETAFQVKGVLEKVNGDIFESLTRGSIEQRYPTTKLLELYALREFASHRLPSETGVVINYVNPGLCKTDLSRNASFGLRMAITTANFLLGRTAEMGSRNLMYATVAGKESHGKYLSDCMIRDYRVTNAKWITNASGQSIQKRVWESLTKKLDAVHPGWF</sequence>
<organism evidence="2 3">
    <name type="scientific">Eutypa lata (strain UCR-EL1)</name>
    <name type="common">Grapevine dieback disease fungus</name>
    <name type="synonym">Eutypa armeniacae</name>
    <dbReference type="NCBI Taxonomy" id="1287681"/>
    <lineage>
        <taxon>Eukaryota</taxon>
        <taxon>Fungi</taxon>
        <taxon>Dikarya</taxon>
        <taxon>Ascomycota</taxon>
        <taxon>Pezizomycotina</taxon>
        <taxon>Sordariomycetes</taxon>
        <taxon>Xylariomycetidae</taxon>
        <taxon>Xylariales</taxon>
        <taxon>Diatrypaceae</taxon>
        <taxon>Eutypa</taxon>
    </lineage>
</organism>
<protein>
    <submittedName>
        <fullName evidence="2">Putative short-chain dehydrogenase reductase family protein</fullName>
    </submittedName>
</protein>
<dbReference type="Pfam" id="PF00106">
    <property type="entry name" value="adh_short"/>
    <property type="match status" value="1"/>
</dbReference>
<dbReference type="HOGENOM" id="CLU_010194_44_4_1"/>
<keyword evidence="3" id="KW-1185">Reference proteome</keyword>
<dbReference type="PANTHER" id="PTHR43157">
    <property type="entry name" value="PHOSPHATIDYLINOSITOL-GLYCAN BIOSYNTHESIS CLASS F PROTEIN-RELATED"/>
    <property type="match status" value="1"/>
</dbReference>
<dbReference type="Proteomes" id="UP000012174">
    <property type="component" value="Unassembled WGS sequence"/>
</dbReference>
<dbReference type="eggNOG" id="KOG1208">
    <property type="taxonomic scope" value="Eukaryota"/>
</dbReference>
<dbReference type="InterPro" id="IPR002347">
    <property type="entry name" value="SDR_fam"/>
</dbReference>
<dbReference type="PRINTS" id="PR00081">
    <property type="entry name" value="GDHRDH"/>
</dbReference>
<dbReference type="OMA" id="KWITNAS"/>
<evidence type="ECO:0000313" key="2">
    <source>
        <dbReference type="EMBL" id="EMR70427.1"/>
    </source>
</evidence>
<proteinExistence type="predicted"/>
<dbReference type="EMBL" id="KB705867">
    <property type="protein sequence ID" value="EMR70427.1"/>
    <property type="molecule type" value="Genomic_DNA"/>
</dbReference>
<dbReference type="Gene3D" id="3.40.50.720">
    <property type="entry name" value="NAD(P)-binding Rossmann-like Domain"/>
    <property type="match status" value="1"/>
</dbReference>
<dbReference type="STRING" id="1287681.M7T1J4"/>